<keyword evidence="2" id="KW-1185">Reference proteome</keyword>
<dbReference type="AlphaFoldDB" id="A0A3L7ARM1"/>
<dbReference type="EMBL" id="RCUY01000005">
    <property type="protein sequence ID" value="RLP83149.1"/>
    <property type="molecule type" value="Genomic_DNA"/>
</dbReference>
<dbReference type="Proteomes" id="UP000269438">
    <property type="component" value="Unassembled WGS sequence"/>
</dbReference>
<evidence type="ECO:0000313" key="2">
    <source>
        <dbReference type="Proteomes" id="UP000269438"/>
    </source>
</evidence>
<accession>A0A3L7ARM1</accession>
<organism evidence="1 2">
    <name type="scientific">Mycetocola lacteus</name>
    <dbReference type="NCBI Taxonomy" id="76637"/>
    <lineage>
        <taxon>Bacteria</taxon>
        <taxon>Bacillati</taxon>
        <taxon>Actinomycetota</taxon>
        <taxon>Actinomycetes</taxon>
        <taxon>Micrococcales</taxon>
        <taxon>Microbacteriaceae</taxon>
        <taxon>Mycetocola</taxon>
    </lineage>
</organism>
<sequence>MCTVVIFAGKGTWMGLWKRRERSSSMEELTAAYERAEAEANTPAMVEALIDIACACEARSAGRGVRHAIDTAAALAAETEDPALIERVRSMDAALDCAAHRA</sequence>
<protein>
    <submittedName>
        <fullName evidence="1">Uncharacterized protein</fullName>
    </submittedName>
</protein>
<gene>
    <name evidence="1" type="ORF">D9V34_07925</name>
</gene>
<evidence type="ECO:0000313" key="1">
    <source>
        <dbReference type="EMBL" id="RLP83149.1"/>
    </source>
</evidence>
<comment type="caution">
    <text evidence="1">The sequence shown here is derived from an EMBL/GenBank/DDBJ whole genome shotgun (WGS) entry which is preliminary data.</text>
</comment>
<name>A0A3L7ARM1_9MICO</name>
<dbReference type="OrthoDB" id="5119594at2"/>
<proteinExistence type="predicted"/>
<dbReference type="RefSeq" id="WP_121688278.1">
    <property type="nucleotide sequence ID" value="NZ_RCUY01000005.1"/>
</dbReference>
<reference evidence="1 2" key="1">
    <citation type="submission" date="2018-10" db="EMBL/GenBank/DDBJ databases">
        <authorList>
            <person name="Li J."/>
        </authorList>
    </citation>
    <scope>NUCLEOTIDE SEQUENCE [LARGE SCALE GENOMIC DNA]</scope>
    <source>
        <strain evidence="1 2">JCM 11654</strain>
    </source>
</reference>